<dbReference type="Pfam" id="PF00528">
    <property type="entry name" value="BPD_transp_1"/>
    <property type="match status" value="1"/>
</dbReference>
<accession>A0A0F7EGH6</accession>
<proteinExistence type="inferred from homology"/>
<feature type="transmembrane region" description="Helical" evidence="8">
    <location>
        <begin position="65"/>
        <end position="87"/>
    </location>
</feature>
<feature type="transmembrane region" description="Helical" evidence="8">
    <location>
        <begin position="130"/>
        <end position="153"/>
    </location>
</feature>
<feature type="domain" description="ABC transmembrane type-1" evidence="9">
    <location>
        <begin position="61"/>
        <end position="249"/>
    </location>
</feature>
<evidence type="ECO:0000259" key="9">
    <source>
        <dbReference type="PROSITE" id="PS50928"/>
    </source>
</evidence>
<dbReference type="SUPFAM" id="SSF161098">
    <property type="entry name" value="MetI-like"/>
    <property type="match status" value="1"/>
</dbReference>
<dbReference type="PANTHER" id="PTHR43848:SF2">
    <property type="entry name" value="PUTRESCINE TRANSPORT SYSTEM PERMEASE PROTEIN POTI"/>
    <property type="match status" value="1"/>
</dbReference>
<evidence type="ECO:0000256" key="8">
    <source>
        <dbReference type="RuleBase" id="RU363032"/>
    </source>
</evidence>
<dbReference type="AlphaFoldDB" id="A0A0F7EGH6"/>
<keyword evidence="4" id="KW-1003">Cell membrane</keyword>
<comment type="similarity">
    <text evidence="2">Belongs to the binding-protein-dependent transport system permease family. CysTW subfamily.</text>
</comment>
<dbReference type="PANTHER" id="PTHR43848">
    <property type="entry name" value="PUTRESCINE TRANSPORT SYSTEM PERMEASE PROTEIN POTI"/>
    <property type="match status" value="1"/>
</dbReference>
<keyword evidence="7 8" id="KW-0472">Membrane</keyword>
<keyword evidence="3 8" id="KW-0813">Transport</keyword>
<evidence type="ECO:0000256" key="6">
    <source>
        <dbReference type="ARBA" id="ARBA00022989"/>
    </source>
</evidence>
<dbReference type="InterPro" id="IPR035906">
    <property type="entry name" value="MetI-like_sf"/>
</dbReference>
<evidence type="ECO:0000256" key="4">
    <source>
        <dbReference type="ARBA" id="ARBA00022475"/>
    </source>
</evidence>
<reference evidence="10" key="1">
    <citation type="submission" date="2015-03" db="EMBL/GenBank/DDBJ databases">
        <title>MIGS Cultured Bacterial/Archaeal sample from Brevibacillus laterosporus.</title>
        <authorList>
            <person name="Zeng D."/>
            <person name="Zhu L."/>
            <person name="Dong G."/>
            <person name="Ye W."/>
            <person name="Ren D."/>
            <person name="Wu L."/>
            <person name="Xu J."/>
            <person name="Li G."/>
            <person name="Guo L."/>
        </authorList>
    </citation>
    <scope>NUCLEOTIDE SEQUENCE</scope>
    <source>
        <strain evidence="10">B9</strain>
    </source>
</reference>
<dbReference type="Gene3D" id="1.10.3720.10">
    <property type="entry name" value="MetI-like"/>
    <property type="match status" value="1"/>
</dbReference>
<dbReference type="GO" id="GO:0005886">
    <property type="term" value="C:plasma membrane"/>
    <property type="evidence" value="ECO:0007669"/>
    <property type="project" value="UniProtKB-SubCell"/>
</dbReference>
<dbReference type="CDD" id="cd06261">
    <property type="entry name" value="TM_PBP2"/>
    <property type="match status" value="1"/>
</dbReference>
<feature type="transmembrane region" description="Helical" evidence="8">
    <location>
        <begin position="7"/>
        <end position="31"/>
    </location>
</feature>
<evidence type="ECO:0000313" key="10">
    <source>
        <dbReference type="EMBL" id="AKF93860.1"/>
    </source>
</evidence>
<dbReference type="PROSITE" id="PS50928">
    <property type="entry name" value="ABC_TM1"/>
    <property type="match status" value="1"/>
</dbReference>
<dbReference type="EMBL" id="CP011074">
    <property type="protein sequence ID" value="AKF93860.1"/>
    <property type="molecule type" value="Genomic_DNA"/>
</dbReference>
<gene>
    <name evidence="10" type="ORF">EX87_09585</name>
</gene>
<sequence length="264" mass="29137">MKMRKNLLFAYSLAIIAFLYLPIAVLILYSFNDSRINATWSGFTLKWYTSLFENDRVLDALTNSLIIAVVTTVVTTILAAFLSLALHRYKFRFKQAFNGLIYLPILIPDILMGLSLLVMFSQLYMPLGKLTIIIAHITFSLSFAVVIITARLAGMGQELEEAAQDLGASSFSTFRYITLPIISPGLIAAALMTFTMSLDDFVISFFVAGPDSTTLPLYIYGMVKRGVSPELNALSTIMILVIVVLIVLAESLAFKGTGNKTTQE</sequence>
<evidence type="ECO:0000256" key="1">
    <source>
        <dbReference type="ARBA" id="ARBA00004651"/>
    </source>
</evidence>
<dbReference type="GO" id="GO:0055085">
    <property type="term" value="P:transmembrane transport"/>
    <property type="evidence" value="ECO:0007669"/>
    <property type="project" value="InterPro"/>
</dbReference>
<protein>
    <submittedName>
        <fullName evidence="10">Spermidine/putrescine ABC transporter permease</fullName>
    </submittedName>
</protein>
<feature type="transmembrane region" description="Helical" evidence="8">
    <location>
        <begin position="233"/>
        <end position="254"/>
    </location>
</feature>
<evidence type="ECO:0000256" key="3">
    <source>
        <dbReference type="ARBA" id="ARBA00022448"/>
    </source>
</evidence>
<organism evidence="10">
    <name type="scientific">Brevibacillus laterosporus</name>
    <name type="common">Bacillus laterosporus</name>
    <dbReference type="NCBI Taxonomy" id="1465"/>
    <lineage>
        <taxon>Bacteria</taxon>
        <taxon>Bacillati</taxon>
        <taxon>Bacillota</taxon>
        <taxon>Bacilli</taxon>
        <taxon>Bacillales</taxon>
        <taxon>Paenibacillaceae</taxon>
        <taxon>Brevibacillus</taxon>
    </lineage>
</organism>
<evidence type="ECO:0000256" key="2">
    <source>
        <dbReference type="ARBA" id="ARBA00007069"/>
    </source>
</evidence>
<keyword evidence="6 8" id="KW-1133">Transmembrane helix</keyword>
<keyword evidence="5 8" id="KW-0812">Transmembrane</keyword>
<feature type="transmembrane region" description="Helical" evidence="8">
    <location>
        <begin position="99"/>
        <end position="124"/>
    </location>
</feature>
<evidence type="ECO:0000256" key="5">
    <source>
        <dbReference type="ARBA" id="ARBA00022692"/>
    </source>
</evidence>
<dbReference type="InterPro" id="IPR051789">
    <property type="entry name" value="Bact_Polyamine_Transport"/>
</dbReference>
<dbReference type="InterPro" id="IPR000515">
    <property type="entry name" value="MetI-like"/>
</dbReference>
<evidence type="ECO:0000256" key="7">
    <source>
        <dbReference type="ARBA" id="ARBA00023136"/>
    </source>
</evidence>
<feature type="transmembrane region" description="Helical" evidence="8">
    <location>
        <begin position="174"/>
        <end position="195"/>
    </location>
</feature>
<name>A0A0F7EGH6_BRELA</name>
<comment type="subcellular location">
    <subcellularLocation>
        <location evidence="1 8">Cell membrane</location>
        <topology evidence="1 8">Multi-pass membrane protein</topology>
    </subcellularLocation>
</comment>